<dbReference type="Gene3D" id="3.40.50.720">
    <property type="entry name" value="NAD(P)-binding Rossmann-like Domain"/>
    <property type="match status" value="1"/>
</dbReference>
<accession>A0ABP1U220</accession>
<evidence type="ECO:0000313" key="3">
    <source>
        <dbReference type="EMBL" id="CBT75485.1"/>
    </source>
</evidence>
<reference evidence="4" key="1">
    <citation type="journal article" date="2010" name="PLoS ONE">
        <title>The Arthrobacter arilaitensis Re117 genome sequence reveals its genetic adaptation to the surface of cheese.</title>
        <authorList>
            <person name="Monnet C."/>
            <person name="Loux V."/>
            <person name="Gibrat J.F."/>
            <person name="Spinnler E."/>
            <person name="Barbe V."/>
            <person name="Vacherie B."/>
            <person name="Gavory F."/>
            <person name="Gourbeyre E."/>
            <person name="Siguier P."/>
            <person name="Chandler M."/>
            <person name="Elleuch R."/>
            <person name="Irlinger F."/>
            <person name="Vallaeys T."/>
        </authorList>
    </citation>
    <scope>NUCLEOTIDE SEQUENCE</scope>
    <source>
        <strain evidence="4">DSM 16368 / CIP 108037 / IAM 15318 / JCM 13566 / Re117</strain>
    </source>
</reference>
<keyword evidence="4" id="KW-1185">Reference proteome</keyword>
<name>A0ABP1U220_GLUAR</name>
<dbReference type="SUPFAM" id="SSF51735">
    <property type="entry name" value="NAD(P)-binding Rossmann-fold domains"/>
    <property type="match status" value="1"/>
</dbReference>
<dbReference type="PANTHER" id="PTHR43245:SF13">
    <property type="entry name" value="UDP-D-APIOSE_UDP-D-XYLOSE SYNTHASE 2"/>
    <property type="match status" value="1"/>
</dbReference>
<evidence type="ECO:0000313" key="4">
    <source>
        <dbReference type="Proteomes" id="UP000006878"/>
    </source>
</evidence>
<dbReference type="Pfam" id="PF01370">
    <property type="entry name" value="Epimerase"/>
    <property type="match status" value="1"/>
</dbReference>
<organism evidence="3 4">
    <name type="scientific">Glutamicibacter arilaitensis (strain DSM 16368 / CIP 108037 / IAM 15318 / JCM 13566 / NCIMB 14258 / Re117)</name>
    <name type="common">Arthrobacter arilaitensis</name>
    <dbReference type="NCBI Taxonomy" id="861360"/>
    <lineage>
        <taxon>Bacteria</taxon>
        <taxon>Bacillati</taxon>
        <taxon>Actinomycetota</taxon>
        <taxon>Actinomycetes</taxon>
        <taxon>Micrococcales</taxon>
        <taxon>Micrococcaceae</taxon>
        <taxon>Glutamicibacter</taxon>
    </lineage>
</organism>
<dbReference type="InterPro" id="IPR001509">
    <property type="entry name" value="Epimerase_deHydtase"/>
</dbReference>
<dbReference type="EMBL" id="FQ311875">
    <property type="protein sequence ID" value="CBT75485.1"/>
    <property type="molecule type" value="Genomic_DNA"/>
</dbReference>
<feature type="region of interest" description="Disordered" evidence="1">
    <location>
        <begin position="321"/>
        <end position="373"/>
    </location>
</feature>
<feature type="domain" description="NAD-dependent epimerase/dehydratase" evidence="2">
    <location>
        <begin position="5"/>
        <end position="203"/>
    </location>
</feature>
<protein>
    <submittedName>
        <fullName evidence="3">NAD dependent epimerase/dehydratase family protein</fullName>
    </submittedName>
</protein>
<dbReference type="InterPro" id="IPR036291">
    <property type="entry name" value="NAD(P)-bd_dom_sf"/>
</dbReference>
<evidence type="ECO:0000256" key="1">
    <source>
        <dbReference type="SAM" id="MobiDB-lite"/>
    </source>
</evidence>
<gene>
    <name evidence="3" type="ordered locus">AARI_12770</name>
</gene>
<dbReference type="PANTHER" id="PTHR43245">
    <property type="entry name" value="BIFUNCTIONAL POLYMYXIN RESISTANCE PROTEIN ARNA"/>
    <property type="match status" value="1"/>
</dbReference>
<proteinExistence type="predicted"/>
<evidence type="ECO:0000259" key="2">
    <source>
        <dbReference type="Pfam" id="PF01370"/>
    </source>
</evidence>
<dbReference type="InterPro" id="IPR050177">
    <property type="entry name" value="Lipid_A_modif_metabolic_enz"/>
</dbReference>
<reference evidence="4" key="2">
    <citation type="submission" date="2010-07" db="EMBL/GenBank/DDBJ databases">
        <title>Complete genome sequence of Arthrobacter arilaitensis (strain DSM 16368 / CIP 108037 / JCM 13566 / Re117).</title>
        <authorList>
            <person name="Genoscope."/>
        </authorList>
    </citation>
    <scope>NUCLEOTIDE SEQUENCE [LARGE SCALE GENOMIC DNA]</scope>
    <source>
        <strain evidence="4">DSM 16368 / CIP 108037 / IAM 15318 / JCM 13566 / Re117</strain>
    </source>
</reference>
<sequence>MLRTLILGGTGWLGSELAQQLVEAGHEVTALARGVAGTVPDGVRLVRADRSLPGAYDTVSRSEWDEVIELSYEPAFVEEALAALSAHAAHWTLVSTVSVYANQQQPAANEDAAVYEPRDLGDYGQAKVAAERTSEQVLGERLLIARPGLITGPKDPTDRFSYWVSRLALAGAAQVLTPAVQGRYVQVIDVRDVAAWIIDAGQRELQGVVNVVGTPRPLADVLDTAAQVAGFTGELVAAEDQWLQDHQVSYWPGERSLPLWLPREDFGFLQRGNQRYKSAAGPERDMTDLLADILADERARALDRERRAGLDRGKNWNCWQSLPAGARRPRGIRPCGSSGPAAGQRPGPAHRRRIHSAATLPHRPGRSARPGWQ</sequence>
<dbReference type="Proteomes" id="UP000006878">
    <property type="component" value="Chromosome"/>
</dbReference>